<dbReference type="EMBL" id="CAXAMM010021146">
    <property type="protein sequence ID" value="CAK9049416.1"/>
    <property type="molecule type" value="Genomic_DNA"/>
</dbReference>
<dbReference type="SUPFAM" id="SSF53474">
    <property type="entry name" value="alpha/beta-Hydrolases"/>
    <property type="match status" value="1"/>
</dbReference>
<dbReference type="InterPro" id="IPR000073">
    <property type="entry name" value="AB_hydrolase_1"/>
</dbReference>
<reference evidence="3 4" key="1">
    <citation type="submission" date="2024-02" db="EMBL/GenBank/DDBJ databases">
        <authorList>
            <person name="Chen Y."/>
            <person name="Shah S."/>
            <person name="Dougan E. K."/>
            <person name="Thang M."/>
            <person name="Chan C."/>
        </authorList>
    </citation>
    <scope>NUCLEOTIDE SEQUENCE [LARGE SCALE GENOMIC DNA]</scope>
</reference>
<protein>
    <submittedName>
        <fullName evidence="3">Osmotically inducible protein OsmC</fullName>
    </submittedName>
</protein>
<dbReference type="Pfam" id="PF09997">
    <property type="entry name" value="DUF2238"/>
    <property type="match status" value="1"/>
</dbReference>
<evidence type="ECO:0000259" key="2">
    <source>
        <dbReference type="Pfam" id="PF12697"/>
    </source>
</evidence>
<dbReference type="Pfam" id="PF12697">
    <property type="entry name" value="Abhydrolase_6"/>
    <property type="match status" value="1"/>
</dbReference>
<feature type="domain" description="AB hydrolase-1" evidence="2">
    <location>
        <begin position="52"/>
        <end position="255"/>
    </location>
</feature>
<keyword evidence="1" id="KW-1133">Transmembrane helix</keyword>
<feature type="non-terminal residue" evidence="3">
    <location>
        <position position="560"/>
    </location>
</feature>
<organism evidence="3 4">
    <name type="scientific">Durusdinium trenchii</name>
    <dbReference type="NCBI Taxonomy" id="1381693"/>
    <lineage>
        <taxon>Eukaryota</taxon>
        <taxon>Sar</taxon>
        <taxon>Alveolata</taxon>
        <taxon>Dinophyceae</taxon>
        <taxon>Suessiales</taxon>
        <taxon>Symbiodiniaceae</taxon>
        <taxon>Durusdinium</taxon>
    </lineage>
</organism>
<feature type="transmembrane region" description="Helical" evidence="1">
    <location>
        <begin position="341"/>
        <end position="361"/>
    </location>
</feature>
<proteinExistence type="predicted"/>
<feature type="transmembrane region" description="Helical" evidence="1">
    <location>
        <begin position="290"/>
        <end position="309"/>
    </location>
</feature>
<keyword evidence="1" id="KW-0812">Transmembrane</keyword>
<evidence type="ECO:0000256" key="1">
    <source>
        <dbReference type="SAM" id="Phobius"/>
    </source>
</evidence>
<sequence>RRNNARVSLVGTTHPLEREAVPTSNHSITCPSGTQLAAKLDEPEGEAIAFALFAHCFTCSKDSIAASRVSRSLAARGVGVLRVDFTGLGQSEGEFADSTFTGNVQDLRASCAWLGANRMPPGLLIGHSLGGAAVLALAGTASEEISSVRGVATIGAPAAPEHVTHLFDAGLEEIHTAGSAEVSIGGRPFRVGAGLVEDLQQQDPQRAIANLRRALMIFHSPIDAIVGIDNAATIYGWAKHPKSFVSLGQADHLLSNKDDAEMVAGVLAAAGRYMGMDSKKKPLVVDRTRLIAVLVFAVALVGFSIFAIVNGNAEFIFYGVVLVILAVAVFVLDRKVGLSHAAIWGLLVWAVLHLAGGNVPAGEAGVLYNFRPVEWLPKYDQALHAFGFAVATLVCWECLRQALARDGGTPKATTGLAVACVLMGIGLGALNEVVEFVAVLTMPETNVGGYVNTGWDLVSNLTGAAAMGARDAGARGGAVGQRWVRVERQRAVAALDLARDVVHWRVNACGDQLAHLTLGSRRGGRLQARDAVRRWRRLDTLSLGFRLAEPLSGLRKADDV</sequence>
<evidence type="ECO:0000313" key="3">
    <source>
        <dbReference type="EMBL" id="CAK9049416.1"/>
    </source>
</evidence>
<dbReference type="Gene3D" id="3.40.50.1820">
    <property type="entry name" value="alpha/beta hydrolase"/>
    <property type="match status" value="1"/>
</dbReference>
<accession>A0ABP0ME28</accession>
<feature type="transmembrane region" description="Helical" evidence="1">
    <location>
        <begin position="381"/>
        <end position="399"/>
    </location>
</feature>
<dbReference type="InterPro" id="IPR014509">
    <property type="entry name" value="YjdF-like"/>
</dbReference>
<comment type="caution">
    <text evidence="3">The sequence shown here is derived from an EMBL/GenBank/DDBJ whole genome shotgun (WGS) entry which is preliminary data.</text>
</comment>
<dbReference type="Proteomes" id="UP001642464">
    <property type="component" value="Unassembled WGS sequence"/>
</dbReference>
<feature type="transmembrane region" description="Helical" evidence="1">
    <location>
        <begin position="315"/>
        <end position="332"/>
    </location>
</feature>
<feature type="non-terminal residue" evidence="3">
    <location>
        <position position="1"/>
    </location>
</feature>
<name>A0ABP0ME28_9DINO</name>
<feature type="transmembrane region" description="Helical" evidence="1">
    <location>
        <begin position="411"/>
        <end position="430"/>
    </location>
</feature>
<keyword evidence="1" id="KW-0472">Membrane</keyword>
<gene>
    <name evidence="3" type="ORF">SCF082_LOCUS27394</name>
</gene>
<dbReference type="InterPro" id="IPR029058">
    <property type="entry name" value="AB_hydrolase_fold"/>
</dbReference>
<evidence type="ECO:0000313" key="4">
    <source>
        <dbReference type="Proteomes" id="UP001642464"/>
    </source>
</evidence>
<keyword evidence="4" id="KW-1185">Reference proteome</keyword>